<dbReference type="AlphaFoldDB" id="A0A2T0LLH0"/>
<protein>
    <submittedName>
        <fullName evidence="2">Uncharacterized protein DUF2630</fullName>
    </submittedName>
</protein>
<name>A0A2T0LLH0_9PSEU</name>
<evidence type="ECO:0000313" key="2">
    <source>
        <dbReference type="EMBL" id="PRX43881.1"/>
    </source>
</evidence>
<dbReference type="EMBL" id="PVNH01000013">
    <property type="protein sequence ID" value="PRX43881.1"/>
    <property type="molecule type" value="Genomic_DNA"/>
</dbReference>
<dbReference type="OrthoDB" id="7376174at2"/>
<dbReference type="Pfam" id="PF10944">
    <property type="entry name" value="DUF2630"/>
    <property type="match status" value="1"/>
</dbReference>
<gene>
    <name evidence="2" type="ORF">B0I33_11344</name>
</gene>
<evidence type="ECO:0000313" key="3">
    <source>
        <dbReference type="Proteomes" id="UP000238362"/>
    </source>
</evidence>
<proteinExistence type="predicted"/>
<accession>A0A2T0LLH0</accession>
<evidence type="ECO:0000256" key="1">
    <source>
        <dbReference type="SAM" id="MobiDB-lite"/>
    </source>
</evidence>
<feature type="region of interest" description="Disordered" evidence="1">
    <location>
        <begin position="62"/>
        <end position="84"/>
    </location>
</feature>
<dbReference type="Proteomes" id="UP000238362">
    <property type="component" value="Unassembled WGS sequence"/>
</dbReference>
<dbReference type="InterPro" id="IPR020311">
    <property type="entry name" value="Uncharacterised_Rv0898c"/>
</dbReference>
<reference evidence="2 3" key="1">
    <citation type="submission" date="2018-03" db="EMBL/GenBank/DDBJ databases">
        <title>Genomic Encyclopedia of Type Strains, Phase III (KMG-III): the genomes of soil and plant-associated and newly described type strains.</title>
        <authorList>
            <person name="Whitman W."/>
        </authorList>
    </citation>
    <scope>NUCLEOTIDE SEQUENCE [LARGE SCALE GENOMIC DNA]</scope>
    <source>
        <strain evidence="2 3">CGMCC 4.7125</strain>
    </source>
</reference>
<keyword evidence="3" id="KW-1185">Reference proteome</keyword>
<organism evidence="2 3">
    <name type="scientific">Prauserella shujinwangii</name>
    <dbReference type="NCBI Taxonomy" id="1453103"/>
    <lineage>
        <taxon>Bacteria</taxon>
        <taxon>Bacillati</taxon>
        <taxon>Actinomycetota</taxon>
        <taxon>Actinomycetes</taxon>
        <taxon>Pseudonocardiales</taxon>
        <taxon>Pseudonocardiaceae</taxon>
        <taxon>Prauserella</taxon>
    </lineage>
</organism>
<comment type="caution">
    <text evidence="2">The sequence shown here is derived from an EMBL/GenBank/DDBJ whole genome shotgun (WGS) entry which is preliminary data.</text>
</comment>
<sequence length="84" mass="9656">MADGAGSEEMIARIDALIAEEHELRGRATGKGLSERDRARLRSLEEQLDQCWDLLRRRRARAEFGEDPDTEEPRPVSEVESYQQ</sequence>
<dbReference type="RefSeq" id="WP_106181816.1">
    <property type="nucleotide sequence ID" value="NZ_PVNH01000013.1"/>
</dbReference>